<reference evidence="3" key="2">
    <citation type="journal article" date="2021" name="PeerJ">
        <title>Extensive microbial diversity within the chicken gut microbiome revealed by metagenomics and culture.</title>
        <authorList>
            <person name="Gilroy R."/>
            <person name="Ravi A."/>
            <person name="Getino M."/>
            <person name="Pursley I."/>
            <person name="Horton D.L."/>
            <person name="Alikhan N.F."/>
            <person name="Baker D."/>
            <person name="Gharbi K."/>
            <person name="Hall N."/>
            <person name="Watson M."/>
            <person name="Adriaenssens E.M."/>
            <person name="Foster-Nyarko E."/>
            <person name="Jarju S."/>
            <person name="Secka A."/>
            <person name="Antonio M."/>
            <person name="Oren A."/>
            <person name="Chaudhuri R.R."/>
            <person name="La Ragione R."/>
            <person name="Hildebrand F."/>
            <person name="Pallen M.J."/>
        </authorList>
    </citation>
    <scope>NUCLEOTIDE SEQUENCE</scope>
    <source>
        <strain evidence="3">4920</strain>
    </source>
</reference>
<dbReference type="Proteomes" id="UP000886743">
    <property type="component" value="Unassembled WGS sequence"/>
</dbReference>
<reference evidence="3" key="1">
    <citation type="submission" date="2020-10" db="EMBL/GenBank/DDBJ databases">
        <authorList>
            <person name="Gilroy R."/>
        </authorList>
    </citation>
    <scope>NUCLEOTIDE SEQUENCE</scope>
    <source>
        <strain evidence="3">4920</strain>
    </source>
</reference>
<dbReference type="InterPro" id="IPR008136">
    <property type="entry name" value="CinA_C"/>
</dbReference>
<dbReference type="Gene3D" id="3.30.70.2860">
    <property type="match status" value="1"/>
</dbReference>
<dbReference type="InterPro" id="IPR001453">
    <property type="entry name" value="MoaB/Mog_dom"/>
</dbReference>
<dbReference type="Gene3D" id="3.40.980.10">
    <property type="entry name" value="MoaB/Mog-like domain"/>
    <property type="match status" value="1"/>
</dbReference>
<dbReference type="InterPro" id="IPR041424">
    <property type="entry name" value="CinA_KH"/>
</dbReference>
<dbReference type="PIRSF" id="PIRSF006728">
    <property type="entry name" value="CinA"/>
    <property type="match status" value="1"/>
</dbReference>
<organism evidence="3 4">
    <name type="scientific">Candidatus Aphodoplasma excrementigallinarum</name>
    <dbReference type="NCBI Taxonomy" id="2840673"/>
    <lineage>
        <taxon>Bacteria</taxon>
        <taxon>Bacillati</taxon>
        <taxon>Bacillota</taxon>
        <taxon>Clostridia</taxon>
        <taxon>Eubacteriales</taxon>
        <taxon>Candidatus Aphodoplasma</taxon>
    </lineage>
</organism>
<accession>A0A9D1NHU8</accession>
<gene>
    <name evidence="1" type="primary">cinA</name>
    <name evidence="3" type="ORF">IAC74_06160</name>
</gene>
<dbReference type="SUPFAM" id="SSF53218">
    <property type="entry name" value="Molybdenum cofactor biosynthesis proteins"/>
    <property type="match status" value="1"/>
</dbReference>
<evidence type="ECO:0000256" key="1">
    <source>
        <dbReference type="HAMAP-Rule" id="MF_00226"/>
    </source>
</evidence>
<dbReference type="EMBL" id="DVOF01000179">
    <property type="protein sequence ID" value="HIV03141.1"/>
    <property type="molecule type" value="Genomic_DNA"/>
</dbReference>
<dbReference type="Pfam" id="PF00994">
    <property type="entry name" value="MoCF_biosynth"/>
    <property type="match status" value="1"/>
</dbReference>
<dbReference type="InterPro" id="IPR036425">
    <property type="entry name" value="MoaB/Mog-like_dom_sf"/>
</dbReference>
<dbReference type="SMART" id="SM00852">
    <property type="entry name" value="MoCF_biosynth"/>
    <property type="match status" value="1"/>
</dbReference>
<dbReference type="NCBIfam" id="TIGR00199">
    <property type="entry name" value="PncC_domain"/>
    <property type="match status" value="1"/>
</dbReference>
<feature type="domain" description="MoaB/Mog" evidence="2">
    <location>
        <begin position="4"/>
        <end position="171"/>
    </location>
</feature>
<dbReference type="NCBIfam" id="NF001813">
    <property type="entry name" value="PRK00549.1"/>
    <property type="match status" value="1"/>
</dbReference>
<name>A0A9D1NHU8_9FIRM</name>
<dbReference type="NCBIfam" id="TIGR00177">
    <property type="entry name" value="molyb_syn"/>
    <property type="match status" value="1"/>
</dbReference>
<dbReference type="Pfam" id="PF18146">
    <property type="entry name" value="CinA_KH"/>
    <property type="match status" value="1"/>
</dbReference>
<dbReference type="InterPro" id="IPR008135">
    <property type="entry name" value="Competence-induced_CinA"/>
</dbReference>
<dbReference type="HAMAP" id="MF_00226_B">
    <property type="entry name" value="CinA_B"/>
    <property type="match status" value="1"/>
</dbReference>
<dbReference type="PANTHER" id="PTHR13939">
    <property type="entry name" value="NICOTINAMIDE-NUCLEOTIDE AMIDOHYDROLASE PNCC"/>
    <property type="match status" value="1"/>
</dbReference>
<dbReference type="AlphaFoldDB" id="A0A9D1NHU8"/>
<comment type="similarity">
    <text evidence="1">Belongs to the CinA family.</text>
</comment>
<evidence type="ECO:0000259" key="2">
    <source>
        <dbReference type="SMART" id="SM00852"/>
    </source>
</evidence>
<protein>
    <recommendedName>
        <fullName evidence="1">Putative competence-damage inducible protein</fullName>
    </recommendedName>
</protein>
<dbReference type="Gene3D" id="3.90.950.20">
    <property type="entry name" value="CinA-like"/>
    <property type="match status" value="1"/>
</dbReference>
<evidence type="ECO:0000313" key="3">
    <source>
        <dbReference type="EMBL" id="HIV03141.1"/>
    </source>
</evidence>
<evidence type="ECO:0000313" key="4">
    <source>
        <dbReference type="Proteomes" id="UP000886743"/>
    </source>
</evidence>
<proteinExistence type="inferred from homology"/>
<dbReference type="PANTHER" id="PTHR13939:SF0">
    <property type="entry name" value="NMN AMIDOHYDROLASE-LIKE PROTEIN YFAY"/>
    <property type="match status" value="1"/>
</dbReference>
<sequence>MVAEIIAVGTELLLGEILNSDSQFLARELSKLGINVYYQTVVGDNEERLTQTIKTALSRSDLIITSGGLGPTHDDITKETLAAAMGVELKLNETCLHDMEAYFARLNRPMVQVNVKQAIMPVGCIVLKNNNGTAPGGIIEKDGKIAIFLPGPPNEIVPMYQESVAPYLAAKSEEILFSKTLRIIGIGESNVEEKLSEFMQNSTNPTVAPYAKTDEVTLRITAKCKNEEEAERLIAPAEEKIRSVLGDAVYGVNDDTIFAAVCRLLKEKNMKIAFAESCTGGLLAEKLTGVPGASEVLEQSFVTYSGAAKHDLLGVNEVALSEFGAVSEPVAYEMAEGVRARSGADIGVSVTGVAGPDSDEKGNPVGLVYIGIAGKNGTTVKKFTFAGTRERIRTRACVNAYAAVREYLMAL</sequence>
<dbReference type="Pfam" id="PF02464">
    <property type="entry name" value="CinA"/>
    <property type="match status" value="1"/>
</dbReference>
<dbReference type="NCBIfam" id="TIGR00200">
    <property type="entry name" value="cinA_nterm"/>
    <property type="match status" value="1"/>
</dbReference>
<dbReference type="CDD" id="cd00885">
    <property type="entry name" value="cinA"/>
    <property type="match status" value="1"/>
</dbReference>
<comment type="caution">
    <text evidence="3">The sequence shown here is derived from an EMBL/GenBank/DDBJ whole genome shotgun (WGS) entry which is preliminary data.</text>
</comment>
<dbReference type="InterPro" id="IPR050101">
    <property type="entry name" value="CinA"/>
</dbReference>
<dbReference type="InterPro" id="IPR036653">
    <property type="entry name" value="CinA-like_C"/>
</dbReference>
<dbReference type="SUPFAM" id="SSF142433">
    <property type="entry name" value="CinA-like"/>
    <property type="match status" value="1"/>
</dbReference>